<proteinExistence type="predicted"/>
<evidence type="ECO:0000313" key="1">
    <source>
        <dbReference type="EMBL" id="SNT75424.1"/>
    </source>
</evidence>
<dbReference type="EMBL" id="FZQA01000008">
    <property type="protein sequence ID" value="SNT75424.1"/>
    <property type="molecule type" value="Genomic_DNA"/>
</dbReference>
<reference evidence="1 2" key="1">
    <citation type="submission" date="2017-07" db="EMBL/GenBank/DDBJ databases">
        <authorList>
            <person name="Sun Z.S."/>
            <person name="Albrecht U."/>
            <person name="Echele G."/>
            <person name="Lee C.C."/>
        </authorList>
    </citation>
    <scope>NUCLEOTIDE SEQUENCE [LARGE SCALE GENOMIC DNA]</scope>
    <source>
        <strain evidence="1 2">CGMCC 1.12710</strain>
    </source>
</reference>
<sequence length="257" mass="29669">MSAHPVVSREEWLEARRVLLAKEKEWTRLKDQLRAERMRLPWVKVEKEYVFDGPEGEVALADLFEGRSQLFIKHFMMGPGQAGQCVGCSFEVDHAEPMLVHLSNHDVSYVVVARAPIEEIEAVRKRMGWRVRWVSSFRNTFNYDFNVSFMPEEIAKSRAFYNYRYTDRVLEDMSGNSVFYRSEAGEIFHTYSTFGRGAEELLGAYNVLDLTPKGRNEPGPYRTLADWVRPRDRYGEGGMVEANGRYHAPGCACAVHR</sequence>
<organism evidence="1 2">
    <name type="scientific">Amphiplicatus metriothermophilus</name>
    <dbReference type="NCBI Taxonomy" id="1519374"/>
    <lineage>
        <taxon>Bacteria</taxon>
        <taxon>Pseudomonadati</taxon>
        <taxon>Pseudomonadota</taxon>
        <taxon>Alphaproteobacteria</taxon>
        <taxon>Parvularculales</taxon>
        <taxon>Parvularculaceae</taxon>
        <taxon>Amphiplicatus</taxon>
    </lineage>
</organism>
<dbReference type="Proteomes" id="UP000198346">
    <property type="component" value="Unassembled WGS sequence"/>
</dbReference>
<protein>
    <submittedName>
        <fullName evidence="1">Predicted dithiol-disulfide oxidoreductase, DUF899 family</fullName>
    </submittedName>
</protein>
<evidence type="ECO:0000313" key="2">
    <source>
        <dbReference type="Proteomes" id="UP000198346"/>
    </source>
</evidence>
<dbReference type="Pfam" id="PF05988">
    <property type="entry name" value="DUF899"/>
    <property type="match status" value="1"/>
</dbReference>
<keyword evidence="2" id="KW-1185">Reference proteome</keyword>
<name>A0A239PYU0_9PROT</name>
<accession>A0A239PYU0</accession>
<dbReference type="OrthoDB" id="7331188at2"/>
<dbReference type="RefSeq" id="WP_089413155.1">
    <property type="nucleotide sequence ID" value="NZ_FZQA01000008.1"/>
</dbReference>
<gene>
    <name evidence="1" type="ORF">SAMN06297382_2732</name>
</gene>
<dbReference type="AlphaFoldDB" id="A0A239PYU0"/>
<dbReference type="InterPro" id="IPR010296">
    <property type="entry name" value="DUF899_thioredox"/>
</dbReference>